<reference evidence="1" key="1">
    <citation type="submission" date="2022-10" db="EMBL/GenBank/DDBJ databases">
        <title>The complete genomes of actinobacterial strains from the NBC collection.</title>
        <authorList>
            <person name="Joergensen T.S."/>
            <person name="Alvarez Arevalo M."/>
            <person name="Sterndorff E.B."/>
            <person name="Faurdal D."/>
            <person name="Vuksanovic O."/>
            <person name="Mourched A.-S."/>
            <person name="Charusanti P."/>
            <person name="Shaw S."/>
            <person name="Blin K."/>
            <person name="Weber T."/>
        </authorList>
    </citation>
    <scope>NUCLEOTIDE SEQUENCE</scope>
    <source>
        <strain evidence="1">NBC_00003</strain>
    </source>
</reference>
<accession>A0AAU2V0I2</accession>
<evidence type="ECO:0000313" key="1">
    <source>
        <dbReference type="EMBL" id="WTW60333.1"/>
    </source>
</evidence>
<protein>
    <submittedName>
        <fullName evidence="1">Uncharacterized protein</fullName>
    </submittedName>
</protein>
<dbReference type="EMBL" id="CP108318">
    <property type="protein sequence ID" value="WTW60333.1"/>
    <property type="molecule type" value="Genomic_DNA"/>
</dbReference>
<sequence>MHLAQRVLVLGGVTALVGQDEDEGEGLVILAGRDASALSFGGDRVLGGQPGR</sequence>
<proteinExistence type="predicted"/>
<gene>
    <name evidence="1" type="ORF">OG549_06595</name>
</gene>
<organism evidence="1">
    <name type="scientific">Streptomyces sp. NBC_00003</name>
    <dbReference type="NCBI Taxonomy" id="2903608"/>
    <lineage>
        <taxon>Bacteria</taxon>
        <taxon>Bacillati</taxon>
        <taxon>Actinomycetota</taxon>
        <taxon>Actinomycetes</taxon>
        <taxon>Kitasatosporales</taxon>
        <taxon>Streptomycetaceae</taxon>
        <taxon>Streptomyces</taxon>
    </lineage>
</organism>
<name>A0AAU2V0I2_9ACTN</name>
<dbReference type="AlphaFoldDB" id="A0AAU2V0I2"/>